<dbReference type="CDD" id="cd00454">
    <property type="entry name" value="TrHb1_N"/>
    <property type="match status" value="1"/>
</dbReference>
<comment type="caution">
    <text evidence="6">The sequence shown here is derived from an EMBL/GenBank/DDBJ whole genome shotgun (WGS) entry which is preliminary data.</text>
</comment>
<sequence length="158" mass="16502">MSYRIAALAMVLGLALTVSACNSMGSAPAGTAATEKSLYDRLGGKTAITAVVDDFVGRVAADNRINGKFANANIPRLKSMLVDQICQASGGPCTYTGRDMKSTHAGMGVSSSDFDALVGDLVATLNKFKVPEREKNELLGALGPMKGDIVEKPMASMR</sequence>
<name>A0ABM8RJY6_9BACT</name>
<evidence type="ECO:0000256" key="5">
    <source>
        <dbReference type="SAM" id="SignalP"/>
    </source>
</evidence>
<evidence type="ECO:0000256" key="4">
    <source>
        <dbReference type="ARBA" id="ARBA00023004"/>
    </source>
</evidence>
<dbReference type="InterPro" id="IPR012292">
    <property type="entry name" value="Globin/Proto"/>
</dbReference>
<dbReference type="EMBL" id="CAJNBJ010000016">
    <property type="protein sequence ID" value="CAE6756763.1"/>
    <property type="molecule type" value="Genomic_DNA"/>
</dbReference>
<dbReference type="PROSITE" id="PS51257">
    <property type="entry name" value="PROKAR_LIPOPROTEIN"/>
    <property type="match status" value="1"/>
</dbReference>
<evidence type="ECO:0000313" key="6">
    <source>
        <dbReference type="EMBL" id="CAE6756763.1"/>
    </source>
</evidence>
<feature type="signal peptide" evidence="5">
    <location>
        <begin position="1"/>
        <end position="20"/>
    </location>
</feature>
<evidence type="ECO:0000313" key="7">
    <source>
        <dbReference type="Proteomes" id="UP000675880"/>
    </source>
</evidence>
<dbReference type="Gene3D" id="1.10.490.10">
    <property type="entry name" value="Globins"/>
    <property type="match status" value="1"/>
</dbReference>
<evidence type="ECO:0000256" key="1">
    <source>
        <dbReference type="ARBA" id="ARBA00022448"/>
    </source>
</evidence>
<feature type="chain" id="PRO_5045782735" evidence="5">
    <location>
        <begin position="21"/>
        <end position="158"/>
    </location>
</feature>
<dbReference type="SUPFAM" id="SSF46458">
    <property type="entry name" value="Globin-like"/>
    <property type="match status" value="1"/>
</dbReference>
<reference evidence="6 7" key="1">
    <citation type="submission" date="2021-02" db="EMBL/GenBank/DDBJ databases">
        <authorList>
            <person name="Han P."/>
        </authorList>
    </citation>
    <scope>NUCLEOTIDE SEQUENCE [LARGE SCALE GENOMIC DNA]</scope>
    <source>
        <strain evidence="6">Candidatus Nitrospira sp. ZN2</strain>
    </source>
</reference>
<keyword evidence="2" id="KW-0349">Heme</keyword>
<keyword evidence="5" id="KW-0732">Signal</keyword>
<proteinExistence type="predicted"/>
<evidence type="ECO:0000256" key="3">
    <source>
        <dbReference type="ARBA" id="ARBA00022723"/>
    </source>
</evidence>
<accession>A0ABM8RJY6</accession>
<protein>
    <submittedName>
        <fullName evidence="6">Cyanoglobin Hemoglobin-like protein HbN</fullName>
    </submittedName>
</protein>
<dbReference type="InterPro" id="IPR001486">
    <property type="entry name" value="Hemoglobin_trunc"/>
</dbReference>
<keyword evidence="1" id="KW-0813">Transport</keyword>
<gene>
    <name evidence="6" type="ORF">NSPZN2_30442</name>
</gene>
<dbReference type="Proteomes" id="UP000675880">
    <property type="component" value="Unassembled WGS sequence"/>
</dbReference>
<keyword evidence="7" id="KW-1185">Reference proteome</keyword>
<evidence type="ECO:0000256" key="2">
    <source>
        <dbReference type="ARBA" id="ARBA00022617"/>
    </source>
</evidence>
<organism evidence="6 7">
    <name type="scientific">Nitrospira defluvii</name>
    <dbReference type="NCBI Taxonomy" id="330214"/>
    <lineage>
        <taxon>Bacteria</taxon>
        <taxon>Pseudomonadati</taxon>
        <taxon>Nitrospirota</taxon>
        <taxon>Nitrospiria</taxon>
        <taxon>Nitrospirales</taxon>
        <taxon>Nitrospiraceae</taxon>
        <taxon>Nitrospira</taxon>
    </lineage>
</organism>
<dbReference type="InterPro" id="IPR009050">
    <property type="entry name" value="Globin-like_sf"/>
</dbReference>
<dbReference type="Pfam" id="PF01152">
    <property type="entry name" value="Bac_globin"/>
    <property type="match status" value="1"/>
</dbReference>
<keyword evidence="4" id="KW-0408">Iron</keyword>
<keyword evidence="3" id="KW-0479">Metal-binding</keyword>
<dbReference type="RefSeq" id="WP_213042603.1">
    <property type="nucleotide sequence ID" value="NZ_CAJNBJ010000016.1"/>
</dbReference>